<dbReference type="CDD" id="cd22647">
    <property type="entry name" value="CTF3_NTD_HEAT"/>
    <property type="match status" value="1"/>
</dbReference>
<dbReference type="AlphaFoldDB" id="J7S425"/>
<dbReference type="EMBL" id="HE978315">
    <property type="protein sequence ID" value="CCK69029.1"/>
    <property type="molecule type" value="Genomic_DNA"/>
</dbReference>
<dbReference type="STRING" id="1071383.J7S425"/>
<organism evidence="2 3">
    <name type="scientific">Huiozyma naganishii (strain ATCC MYA-139 / BCRC 22969 / CBS 8797 / KCTC 17520 / NBRC 10181 / NCYC 3082 / Yp74L-3)</name>
    <name type="common">Yeast</name>
    <name type="synonym">Kazachstania naganishii</name>
    <dbReference type="NCBI Taxonomy" id="1071383"/>
    <lineage>
        <taxon>Eukaryota</taxon>
        <taxon>Fungi</taxon>
        <taxon>Dikarya</taxon>
        <taxon>Ascomycota</taxon>
        <taxon>Saccharomycotina</taxon>
        <taxon>Saccharomycetes</taxon>
        <taxon>Saccharomycetales</taxon>
        <taxon>Saccharomycetaceae</taxon>
        <taxon>Huiozyma</taxon>
    </lineage>
</organism>
<reference evidence="2 3" key="1">
    <citation type="journal article" date="2011" name="Proc. Natl. Acad. Sci. U.S.A.">
        <title>Evolutionary erosion of yeast sex chromosomes by mating-type switching accidents.</title>
        <authorList>
            <person name="Gordon J.L."/>
            <person name="Armisen D."/>
            <person name="Proux-Wera E."/>
            <person name="Oheigeartaigh S.S."/>
            <person name="Byrne K.P."/>
            <person name="Wolfe K.H."/>
        </authorList>
    </citation>
    <scope>NUCLEOTIDE SEQUENCE [LARGE SCALE GENOMIC DNA]</scope>
    <source>
        <strain evidence="3">ATCC MYA-139 / BCRC 22969 / CBS 8797 / CCRC 22969 / KCTC 17520 / NBRC 10181 / NCYC 3082</strain>
    </source>
</reference>
<dbReference type="eggNOG" id="ENOG502QS8Q">
    <property type="taxonomic scope" value="Eukaryota"/>
</dbReference>
<dbReference type="GeneID" id="34524679"/>
<evidence type="ECO:0000313" key="2">
    <source>
        <dbReference type="EMBL" id="CCK69029.1"/>
    </source>
</evidence>
<reference evidence="3" key="2">
    <citation type="submission" date="2012-08" db="EMBL/GenBank/DDBJ databases">
        <title>Genome sequence of Kazachstania naganishii.</title>
        <authorList>
            <person name="Gordon J.L."/>
            <person name="Armisen D."/>
            <person name="Proux-Wera E."/>
            <person name="OhEigeartaigh S.S."/>
            <person name="Byrne K.P."/>
            <person name="Wolfe K.H."/>
        </authorList>
    </citation>
    <scope>NUCLEOTIDE SEQUENCE [LARGE SCALE GENOMIC DNA]</scope>
    <source>
        <strain evidence="3">ATCC MYA-139 / BCRC 22969 / CBS 8797 / CCRC 22969 / KCTC 17520 / NBRC 10181 / NCYC 3082</strain>
    </source>
</reference>
<keyword evidence="1" id="KW-0472">Membrane</keyword>
<accession>J7S425</accession>
<evidence type="ECO:0000256" key="1">
    <source>
        <dbReference type="SAM" id="Phobius"/>
    </source>
</evidence>
<evidence type="ECO:0000313" key="3">
    <source>
        <dbReference type="Proteomes" id="UP000006310"/>
    </source>
</evidence>
<dbReference type="RefSeq" id="XP_022463275.1">
    <property type="nucleotide sequence ID" value="XM_022606595.1"/>
</dbReference>
<dbReference type="OMA" id="NYLWRNK"/>
<gene>
    <name evidence="2" type="primary">KNAG0B05990</name>
    <name evidence="2" type="ordered locus">KNAG_0B05990</name>
</gene>
<proteinExistence type="predicted"/>
<dbReference type="Proteomes" id="UP000006310">
    <property type="component" value="Chromosome 2"/>
</dbReference>
<feature type="transmembrane region" description="Helical" evidence="1">
    <location>
        <begin position="624"/>
        <end position="642"/>
    </location>
</feature>
<dbReference type="OrthoDB" id="6347512at2759"/>
<protein>
    <submittedName>
        <fullName evidence="2">Uncharacterized protein</fullName>
    </submittedName>
</protein>
<sequence>MLLPLDEAIDGLLRATPHTPQWQLKRWLRTLFSISAKHGIQTRQFPRLIKYLCETHVVSLHNKIRIIDECMLPNGSFTNNDVTLELIRHLGTHQPMDKQTPKEVQIHLLKWLVHVVFLLPDNSDTRLLSCWIHLWQYNYIQRYVTYMIVWSTRSKQDIKPWSIETFLRTAKNPAYSNAAVHTTLVLKRYLSVLGESQDIKRCISNLNCPAQELKSVQSMQFEQRFTDKIKRVLVTEQPFKFSDEIIKANLKTLLFQLRDSELDPLKLNFNAEPPQDDSTLYTMHTQMDLVKNWPRLDLPTNVEPLLTNLDSIARYYPLVYENLDNGNRQIQEFWQSSYYWIQINMRRCFMERQINQQDRDRLFDKVIQNCRLYDHFLMKLANDFLTLDNFLANKDYFIRICLAVFPVLRLMPGDLSFLRNRILKILAVCHLTKNGKSAAAGNDTAFADVSCSLIFLTRNWLAKYANDARVMEFSLDLLADLRRLLLGSLSSSVENRSISIGIMMVLETLSDYIPIYEGSGLQNDDTLGKIILRSNTIDKVVTFDDPLLLNFCCRYLTSIKGILLNRPSTDVFVQVQNHYILDLTNYLWRNKIASSKKIFNISTEFIKNVLDNAFFPDIHNKPKAVFSFMGIAALSYVSVVALRRLEKLNNVRVQYNTLLNEECFKKFYKSLSHEDDWLPGINTFEELRLKLILEIYKSNAYKNIALFLFTYMKSLSTYGSKKT</sequence>
<keyword evidence="1" id="KW-0812">Transmembrane</keyword>
<dbReference type="KEGG" id="kng:KNAG_0B05990"/>
<name>J7S425_HUIN7</name>
<keyword evidence="1" id="KW-1133">Transmembrane helix</keyword>
<dbReference type="HOGENOM" id="CLU_022668_0_0_1"/>
<keyword evidence="3" id="KW-1185">Reference proteome</keyword>